<dbReference type="Proteomes" id="UP000324222">
    <property type="component" value="Unassembled WGS sequence"/>
</dbReference>
<proteinExistence type="predicted"/>
<keyword evidence="2" id="KW-1185">Reference proteome</keyword>
<dbReference type="EMBL" id="VSRR010008988">
    <property type="protein sequence ID" value="MPC49613.1"/>
    <property type="molecule type" value="Genomic_DNA"/>
</dbReference>
<evidence type="ECO:0000313" key="2">
    <source>
        <dbReference type="Proteomes" id="UP000324222"/>
    </source>
</evidence>
<organism evidence="1 2">
    <name type="scientific">Portunus trituberculatus</name>
    <name type="common">Swimming crab</name>
    <name type="synonym">Neptunus trituberculatus</name>
    <dbReference type="NCBI Taxonomy" id="210409"/>
    <lineage>
        <taxon>Eukaryota</taxon>
        <taxon>Metazoa</taxon>
        <taxon>Ecdysozoa</taxon>
        <taxon>Arthropoda</taxon>
        <taxon>Crustacea</taxon>
        <taxon>Multicrustacea</taxon>
        <taxon>Malacostraca</taxon>
        <taxon>Eumalacostraca</taxon>
        <taxon>Eucarida</taxon>
        <taxon>Decapoda</taxon>
        <taxon>Pleocyemata</taxon>
        <taxon>Brachyura</taxon>
        <taxon>Eubrachyura</taxon>
        <taxon>Portunoidea</taxon>
        <taxon>Portunidae</taxon>
        <taxon>Portuninae</taxon>
        <taxon>Portunus</taxon>
    </lineage>
</organism>
<reference evidence="1 2" key="1">
    <citation type="submission" date="2019-05" db="EMBL/GenBank/DDBJ databases">
        <title>Another draft genome of Portunus trituberculatus and its Hox gene families provides insights of decapod evolution.</title>
        <authorList>
            <person name="Jeong J.-H."/>
            <person name="Song I."/>
            <person name="Kim S."/>
            <person name="Choi T."/>
            <person name="Kim D."/>
            <person name="Ryu S."/>
            <person name="Kim W."/>
        </authorList>
    </citation>
    <scope>NUCLEOTIDE SEQUENCE [LARGE SCALE GENOMIC DNA]</scope>
    <source>
        <tissue evidence="1">Muscle</tissue>
    </source>
</reference>
<name>A0A5B7FXA7_PORTR</name>
<accession>A0A5B7FXA7</accession>
<gene>
    <name evidence="1" type="ORF">E2C01_043421</name>
</gene>
<evidence type="ECO:0000313" key="1">
    <source>
        <dbReference type="EMBL" id="MPC49613.1"/>
    </source>
</evidence>
<protein>
    <submittedName>
        <fullName evidence="1">Uncharacterized protein</fullName>
    </submittedName>
</protein>
<comment type="caution">
    <text evidence="1">The sequence shown here is derived from an EMBL/GenBank/DDBJ whole genome shotgun (WGS) entry which is preliminary data.</text>
</comment>
<dbReference type="AlphaFoldDB" id="A0A5B7FXA7"/>
<sequence length="74" mass="8037">MNNTSLTSPYSSSSSSFFSVSSSLLSQCLLFFSPTSLCMSILGCSEVISPRSRRCCFKNARVEPLNSQSAWVSP</sequence>